<evidence type="ECO:0000256" key="1">
    <source>
        <dbReference type="SAM" id="Phobius"/>
    </source>
</evidence>
<organism evidence="3 4">
    <name type="scientific">Mumia zhuanghuii</name>
    <dbReference type="NCBI Taxonomy" id="2585211"/>
    <lineage>
        <taxon>Bacteria</taxon>
        <taxon>Bacillati</taxon>
        <taxon>Actinomycetota</taxon>
        <taxon>Actinomycetes</taxon>
        <taxon>Propionibacteriales</taxon>
        <taxon>Nocardioidaceae</taxon>
        <taxon>Mumia</taxon>
    </lineage>
</organism>
<evidence type="ECO:0000313" key="3">
    <source>
        <dbReference type="EMBL" id="KAA1422752.1"/>
    </source>
</evidence>
<dbReference type="InterPro" id="IPR013830">
    <property type="entry name" value="SGNH_hydro"/>
</dbReference>
<dbReference type="Gene3D" id="3.40.50.1110">
    <property type="entry name" value="SGNH hydrolase"/>
    <property type="match status" value="1"/>
</dbReference>
<name>A0A5Q6RXF1_9ACTN</name>
<gene>
    <name evidence="3" type="ORF">FE697_011335</name>
</gene>
<dbReference type="PANTHER" id="PTHR30383">
    <property type="entry name" value="THIOESTERASE 1/PROTEASE 1/LYSOPHOSPHOLIPASE L1"/>
    <property type="match status" value="1"/>
</dbReference>
<dbReference type="OrthoDB" id="9804395at2"/>
<sequence>MTRARAARNLAAAAVVGGKGLGVLGLLGGSAFGILKLQAGHARKAIGVSDERPPAPDGLYGADLPGEPIRFVMLGDSTGVGYGMTRAEDTPPALFGAGLSQIAGRPVEVTSQAVVGAVSKDLPGQIERALPSRPQVAAVVIGANDVTHVKSVPGAVAALGEAVRTLREHGCEVVVGTCPDLGTVRPLGVPLRLVARRISRRLAAAQMITVVEAGGRAVSLSDLLQRDFWIAPTEMFGDDRFHPSVAGYASLVAAMLPSVAVAIGVWDDDEEDARYPEGVVLPVSFAAAEAADIPGTEVSRTEVGGADRGPRGRWAALRVVRR</sequence>
<evidence type="ECO:0000259" key="2">
    <source>
        <dbReference type="Pfam" id="PF13472"/>
    </source>
</evidence>
<dbReference type="EMBL" id="VDFQ02000003">
    <property type="protein sequence ID" value="KAA1422752.1"/>
    <property type="molecule type" value="Genomic_DNA"/>
</dbReference>
<accession>A0A5Q6RXF1</accession>
<dbReference type="GO" id="GO:0004622">
    <property type="term" value="F:phosphatidylcholine lysophospholipase activity"/>
    <property type="evidence" value="ECO:0007669"/>
    <property type="project" value="TreeGrafter"/>
</dbReference>
<feature type="transmembrane region" description="Helical" evidence="1">
    <location>
        <begin position="12"/>
        <end position="35"/>
    </location>
</feature>
<dbReference type="SUPFAM" id="SSF52266">
    <property type="entry name" value="SGNH hydrolase"/>
    <property type="match status" value="1"/>
</dbReference>
<keyword evidence="1" id="KW-0472">Membrane</keyword>
<dbReference type="InterPro" id="IPR036514">
    <property type="entry name" value="SGNH_hydro_sf"/>
</dbReference>
<evidence type="ECO:0000313" key="4">
    <source>
        <dbReference type="Proteomes" id="UP000307768"/>
    </source>
</evidence>
<reference evidence="3 4" key="1">
    <citation type="submission" date="2019-09" db="EMBL/GenBank/DDBJ databases">
        <title>Mumia zhuanghuii sp. nov. isolated from the intestinal contents of plateau pika (Ochotona curzoniae) in the Qinghai-Tibet plateau of China.</title>
        <authorList>
            <person name="Tian Z."/>
        </authorList>
    </citation>
    <scope>NUCLEOTIDE SEQUENCE [LARGE SCALE GENOMIC DNA]</scope>
    <source>
        <strain evidence="4">350</strain>
    </source>
</reference>
<proteinExistence type="predicted"/>
<dbReference type="Pfam" id="PF13472">
    <property type="entry name" value="Lipase_GDSL_2"/>
    <property type="match status" value="1"/>
</dbReference>
<comment type="caution">
    <text evidence="3">The sequence shown here is derived from an EMBL/GenBank/DDBJ whole genome shotgun (WGS) entry which is preliminary data.</text>
</comment>
<dbReference type="CDD" id="cd01836">
    <property type="entry name" value="FeeA_FeeB_like"/>
    <property type="match status" value="1"/>
</dbReference>
<dbReference type="RefSeq" id="WP_149769702.1">
    <property type="nucleotide sequence ID" value="NZ_VDFQ02000003.1"/>
</dbReference>
<protein>
    <submittedName>
        <fullName evidence="3">SGNH/GDSL hydrolase family protein</fullName>
    </submittedName>
</protein>
<dbReference type="InterPro" id="IPR051532">
    <property type="entry name" value="Ester_Hydrolysis_Enzymes"/>
</dbReference>
<keyword evidence="1" id="KW-1133">Transmembrane helix</keyword>
<dbReference type="Proteomes" id="UP000307768">
    <property type="component" value="Unassembled WGS sequence"/>
</dbReference>
<keyword evidence="3" id="KW-0378">Hydrolase</keyword>
<keyword evidence="1" id="KW-0812">Transmembrane</keyword>
<feature type="domain" description="SGNH hydrolase-type esterase" evidence="2">
    <location>
        <begin position="74"/>
        <end position="249"/>
    </location>
</feature>
<dbReference type="AlphaFoldDB" id="A0A5Q6RXF1"/>
<dbReference type="PANTHER" id="PTHR30383:SF5">
    <property type="entry name" value="SGNH HYDROLASE-TYPE ESTERASE DOMAIN-CONTAINING PROTEIN"/>
    <property type="match status" value="1"/>
</dbReference>